<organism evidence="1 2">
    <name type="scientific">Luedemannella helvata</name>
    <dbReference type="NCBI Taxonomy" id="349315"/>
    <lineage>
        <taxon>Bacteria</taxon>
        <taxon>Bacillati</taxon>
        <taxon>Actinomycetota</taxon>
        <taxon>Actinomycetes</taxon>
        <taxon>Micromonosporales</taxon>
        <taxon>Micromonosporaceae</taxon>
        <taxon>Luedemannella</taxon>
    </lineage>
</organism>
<keyword evidence="2" id="KW-1185">Reference proteome</keyword>
<dbReference type="EMBL" id="BAAALS010000021">
    <property type="protein sequence ID" value="GAA1765299.1"/>
    <property type="molecule type" value="Genomic_DNA"/>
</dbReference>
<dbReference type="Gene3D" id="3.40.630.30">
    <property type="match status" value="1"/>
</dbReference>
<gene>
    <name evidence="1" type="ORF">GCM10009681_40440</name>
</gene>
<protein>
    <recommendedName>
        <fullName evidence="3">N-acetyltransferase domain-containing protein</fullName>
    </recommendedName>
</protein>
<name>A0ABN2KTT0_9ACTN</name>
<evidence type="ECO:0008006" key="3">
    <source>
        <dbReference type="Google" id="ProtNLM"/>
    </source>
</evidence>
<dbReference type="SUPFAM" id="SSF55729">
    <property type="entry name" value="Acyl-CoA N-acyltransferases (Nat)"/>
    <property type="match status" value="1"/>
</dbReference>
<evidence type="ECO:0000313" key="2">
    <source>
        <dbReference type="Proteomes" id="UP001500655"/>
    </source>
</evidence>
<comment type="caution">
    <text evidence="1">The sequence shown here is derived from an EMBL/GenBank/DDBJ whole genome shotgun (WGS) entry which is preliminary data.</text>
</comment>
<reference evidence="1 2" key="1">
    <citation type="journal article" date="2019" name="Int. J. Syst. Evol. Microbiol.">
        <title>The Global Catalogue of Microorganisms (GCM) 10K type strain sequencing project: providing services to taxonomists for standard genome sequencing and annotation.</title>
        <authorList>
            <consortium name="The Broad Institute Genomics Platform"/>
            <consortium name="The Broad Institute Genome Sequencing Center for Infectious Disease"/>
            <person name="Wu L."/>
            <person name="Ma J."/>
        </authorList>
    </citation>
    <scope>NUCLEOTIDE SEQUENCE [LARGE SCALE GENOMIC DNA]</scope>
    <source>
        <strain evidence="1 2">JCM 13249</strain>
    </source>
</reference>
<accession>A0ABN2KTT0</accession>
<dbReference type="InterPro" id="IPR016181">
    <property type="entry name" value="Acyl_CoA_acyltransferase"/>
</dbReference>
<sequence>MSLTLVELKRPAGERHWFPFTDEEAGLGFTHQWWYNNPIHPGFRGVFLRVLENDIEVARVELDNEVRIDHYADVPSLGATALEIQFIEVHSDHRRRGIGHAVIDLLRNRYPGRRLVAFSEGVDGFWSSLGWRRHLHANPEDAPYFRPLFIQPRA</sequence>
<evidence type="ECO:0000313" key="1">
    <source>
        <dbReference type="EMBL" id="GAA1765299.1"/>
    </source>
</evidence>
<dbReference type="RefSeq" id="WP_344084183.1">
    <property type="nucleotide sequence ID" value="NZ_BAAALS010000021.1"/>
</dbReference>
<dbReference type="Proteomes" id="UP001500655">
    <property type="component" value="Unassembled WGS sequence"/>
</dbReference>
<proteinExistence type="predicted"/>